<keyword evidence="1" id="KW-0175">Coiled coil</keyword>
<evidence type="ECO:0000313" key="3">
    <source>
        <dbReference type="EMBL" id="JAS53892.1"/>
    </source>
</evidence>
<feature type="region of interest" description="Disordered" evidence="2">
    <location>
        <begin position="346"/>
        <end position="402"/>
    </location>
</feature>
<feature type="coiled-coil region" evidence="1">
    <location>
        <begin position="1024"/>
        <end position="1051"/>
    </location>
</feature>
<reference evidence="3" key="1">
    <citation type="submission" date="2015-11" db="EMBL/GenBank/DDBJ databases">
        <title>De novo transcriptome assembly of four potential Pierce s Disease insect vectors from Arizona vineyards.</title>
        <authorList>
            <person name="Tassone E.E."/>
        </authorList>
    </citation>
    <scope>NUCLEOTIDE SEQUENCE</scope>
</reference>
<gene>
    <name evidence="3" type="ORF">g.42644</name>
</gene>
<accession>A0A1B6FUJ3</accession>
<feature type="non-terminal residue" evidence="3">
    <location>
        <position position="2041"/>
    </location>
</feature>
<feature type="compositionally biased region" description="Basic residues" evidence="2">
    <location>
        <begin position="116"/>
        <end position="129"/>
    </location>
</feature>
<name>A0A1B6FUJ3_9HEMI</name>
<proteinExistence type="predicted"/>
<sequence>MELKIQDYPKLRDMNESINSSFKTVDNKTKKLLWDSMLEVYEKEKGIRSSHRECEILNSLNQNLREQSVQDSSSLNMAKLIKNIKKRKKHNPNCAETEMYTNKTQDEQIIIKDKHKKLKKHTKHKKHIKPKSDKEKLCQPQLVVLHEHGEIINQSSNEVIPVETKEQKTVQKLCGKHYKIRQLPDKIKQFRSSTKRTSSKYEKEAMKTQNSCNMQYMNEKIKKRQDKATVLQTLNASIESKLRKKKLKLIHKHPPKDKSISPGMTDELIRKIKSLPFRVDQNQLIFMDPSHISKLLEYTCEPKLNIMRNYTKGNQDMQKRTTKLKDEGKIIAGLTEPLLKVVENKRTSSKHLRNSKTKQMLKEHSQLQQRNSKTLLPKPFNNISDLQTTNSKEDKKYRKKRSKFTVADKMKGVIKSSSIKKFKPIKNNQKFIVRHKDKVLGKDQSNICGEKNNSETLGSNLSSQNQKLDTIYSENFATGDREGESVVSNSILPKQDMIESPCLNESENENNCNKIQELSNYKLKHKSKKDKMINVAKPLISADGKKLTLQLVKADATAKYPKKCRKSVYNIERLISEERCNTVQRNRLMVFYANRESTSTSKDSLNIAISRDTELTNNGSSSNILNVVIKQTKNSMPSTVTSTIEKQDKIKCKGIKLDDSITNNGQLETSVPVGEGRKSVEEKVLKEAECQTDLFLSDHNTEGNPCDILGTNSQALDLSEILSGTKIGIQCNCIGTHDLKSFESTTPKVDSNMKEIMPTNSVHPPNGDFSDFTNNSNILYLQTRASDSRTKQPSLKLNPNKNKCMHLVSNNTYRKSEDVKESLFCTVPDEKYNFSSEKNICNQNYLKQKITSIKPNYNSEQKQYFEIDNENQINLTTKQSCITEVDHDIGSKLEKIGLSNKNSFIKIIESNTQFSQSDEIKQTSDIHSPLNFSYQSISKNVNDGKKGLNKAENKIEDNGQKESTKFKNKYLPISNLNVNATKTNLFPKTYIKNSMKRLNAVTTLRNEVPIEKGPIGDHVSDFNKNSVKENLNNLEQNIEEVEEENNNIKREKFISVLPEQADSVTDDASTHFKCYDLPTIVRASMFAVTDIGVQTDSTDHFIPEKLVSFTHKKFNHGTEPLLSLENPEHVNSQVTDIENSLSVIGKITDIPKKKCSFIHVINDNLDPEDDSNVNSNLINHNTTSYKESCINVYNPVLKSSNQKYHKEYQVVNKINAIYEFLQYLDKMLKDNAFVKRNVNCNTNYNFGQFNSTLRCLCSNCIEILNKIETNQLANKHQYNIKEWNSANKKSLFVNIVEDDKEKPSSVKYVSLNQIEPHDTKRDWLNSESSPRPFFVIIPPDENLEQNVKNVTVNGTDKISLPEFQLNLEDQLDVKLMKKKISNSAAKDKDKKTKKEEKLNYVSGYIHFKNQTHEKITPRNIRLQEQHEYDIPINNISSNELSKYSWNHFNYEPEIQSMSSNIQKCISSYELSPLLEDNTPTNNILHNKPSKCSWKMFNLKPEMQSTSSNIQKCLYPEELFITEDSVQDFSPEAHGNISDPNIVCSKSLSSECVSHLKLEDKDCSLTPHSSEKLFKRSLKYESQKFAENFSPLQTTKVYNDNYESHAHQKSKLNRFEVSDKNVICRGDCDFKVENKTFAKHQCTKANKNLPESQLDDLEIPSLPVNHTVNWNISSEENLFGKDMELCTDFKGSVYRNKLHSSLKLNCLMKNESNTEIPEIKDSTWIEEDIKYKNFGNFNRKHCKNNTNVKVPKNEKCTKCKRDDSNILHNSCPSKYDYGVSDTHLRAKHDSYYDSSFSFCSSEYSELLHSTYTKKSYEHDKEIKYPNSFSNKNSRINSMVSASTETLIGKKPRVKADFKCQTSVFNKSPNNKHPLVTLNTSLSRGNLNADIISNTETNSTVGCSDQKCYSHLREADSELSFCCPFNQCNESVVFVNKQFPFTENVSLPNNKIAQNSNIQPNTDMVMQTVNSTVGNSNGVYDTSGWISLSSCDLQNKSKSVVNKNASDPENKVCLQMDIKMNDVMRVEFLCQPPVIQDSLGGKN</sequence>
<dbReference type="EMBL" id="GECZ01015877">
    <property type="protein sequence ID" value="JAS53892.1"/>
    <property type="molecule type" value="Transcribed_RNA"/>
</dbReference>
<evidence type="ECO:0000256" key="2">
    <source>
        <dbReference type="SAM" id="MobiDB-lite"/>
    </source>
</evidence>
<evidence type="ECO:0000256" key="1">
    <source>
        <dbReference type="SAM" id="Coils"/>
    </source>
</evidence>
<feature type="compositionally biased region" description="Basic residues" evidence="2">
    <location>
        <begin position="347"/>
        <end position="356"/>
    </location>
</feature>
<feature type="compositionally biased region" description="Polar residues" evidence="2">
    <location>
        <begin position="381"/>
        <end position="390"/>
    </location>
</feature>
<feature type="region of interest" description="Disordered" evidence="2">
    <location>
        <begin position="116"/>
        <end position="135"/>
    </location>
</feature>
<protein>
    <submittedName>
        <fullName evidence="3">Uncharacterized protein</fullName>
    </submittedName>
</protein>
<organism evidence="3">
    <name type="scientific">Cuerna arida</name>
    <dbReference type="NCBI Taxonomy" id="1464854"/>
    <lineage>
        <taxon>Eukaryota</taxon>
        <taxon>Metazoa</taxon>
        <taxon>Ecdysozoa</taxon>
        <taxon>Arthropoda</taxon>
        <taxon>Hexapoda</taxon>
        <taxon>Insecta</taxon>
        <taxon>Pterygota</taxon>
        <taxon>Neoptera</taxon>
        <taxon>Paraneoptera</taxon>
        <taxon>Hemiptera</taxon>
        <taxon>Auchenorrhyncha</taxon>
        <taxon>Membracoidea</taxon>
        <taxon>Cicadellidae</taxon>
        <taxon>Cicadellinae</taxon>
        <taxon>Proconiini</taxon>
        <taxon>Cuerna</taxon>
    </lineage>
</organism>